<dbReference type="OrthoDB" id="9786431at2"/>
<dbReference type="AlphaFoldDB" id="A0A1S1NCX2"/>
<comment type="function">
    <text evidence="1 6">Assembles around the rod to form the L-ring and probably protects the motor/basal body from shearing forces during rotation.</text>
</comment>
<comment type="subcellular location">
    <subcellularLocation>
        <location evidence="2 6">Bacterial flagellum basal body</location>
    </subcellularLocation>
</comment>
<dbReference type="PANTHER" id="PTHR30381:SF0">
    <property type="entry name" value="FLAGELLAR P-RING PROTEIN"/>
    <property type="match status" value="1"/>
</dbReference>
<sequence length="372" mass="39064" precursor="true">MRLYSLILTVSMMLFCTDSVASSQGAVRVKDLARVEGVRENALVGYGIVVGLAGSGDSSRSLATLQSVKNTLESFGLILSTDDIRSKNAAAVIVTADLPAFAQPGDKLDVHVSSIGDARSLTGGTLYMTPLKGADNKVYALAQGSLAVGGYKLEANQSMLQSNHPTVGFIPQGGTVEREIKNQFVNDDGTLSLILKQPDFVTADRIVQALSKATGFEVNAVHAGKVVVKPDQGMSVISAIATIQQARVVPEVASKVVINERTGTLVSGADIHIGGVVISHGSIQLTIDTNFYTSQPNGVFVDTNSGIRTVVTPTSELGASEENEALYQSAQGTNIAELVSSLKKLKLSTRDIISILQALKKSGALHAELVVQ</sequence>
<dbReference type="GO" id="GO:0005198">
    <property type="term" value="F:structural molecule activity"/>
    <property type="evidence" value="ECO:0007669"/>
    <property type="project" value="InterPro"/>
</dbReference>
<comment type="caution">
    <text evidence="7">The sequence shown here is derived from an EMBL/GenBank/DDBJ whole genome shotgun (WGS) entry which is preliminary data.</text>
</comment>
<evidence type="ECO:0000313" key="7">
    <source>
        <dbReference type="EMBL" id="OHU97334.1"/>
    </source>
</evidence>
<dbReference type="STRING" id="327939.BIW53_03155"/>
<dbReference type="Proteomes" id="UP000180253">
    <property type="component" value="Unassembled WGS sequence"/>
</dbReference>
<dbReference type="NCBIfam" id="NF003676">
    <property type="entry name" value="PRK05303.1"/>
    <property type="match status" value="1"/>
</dbReference>
<keyword evidence="4 6" id="KW-0732">Signal</keyword>
<organism evidence="7 8">
    <name type="scientific">Pseudoalteromonas byunsanensis</name>
    <dbReference type="NCBI Taxonomy" id="327939"/>
    <lineage>
        <taxon>Bacteria</taxon>
        <taxon>Pseudomonadati</taxon>
        <taxon>Pseudomonadota</taxon>
        <taxon>Gammaproteobacteria</taxon>
        <taxon>Alteromonadales</taxon>
        <taxon>Pseudoalteromonadaceae</taxon>
        <taxon>Pseudoalteromonas</taxon>
    </lineage>
</organism>
<dbReference type="HAMAP" id="MF_00416">
    <property type="entry name" value="FlgI"/>
    <property type="match status" value="1"/>
</dbReference>
<dbReference type="InterPro" id="IPR001782">
    <property type="entry name" value="Flag_FlgI"/>
</dbReference>
<keyword evidence="8" id="KW-1185">Reference proteome</keyword>
<feature type="chain" id="PRO_5010390813" description="Flagellar P-ring protein" evidence="6">
    <location>
        <begin position="22"/>
        <end position="372"/>
    </location>
</feature>
<dbReference type="GO" id="GO:0030288">
    <property type="term" value="C:outer membrane-bounded periplasmic space"/>
    <property type="evidence" value="ECO:0007669"/>
    <property type="project" value="InterPro"/>
</dbReference>
<keyword evidence="7" id="KW-0966">Cell projection</keyword>
<evidence type="ECO:0000256" key="1">
    <source>
        <dbReference type="ARBA" id="ARBA00002591"/>
    </source>
</evidence>
<keyword evidence="7" id="KW-0969">Cilium</keyword>
<evidence type="ECO:0000256" key="5">
    <source>
        <dbReference type="ARBA" id="ARBA00023143"/>
    </source>
</evidence>
<evidence type="ECO:0000256" key="6">
    <source>
        <dbReference type="HAMAP-Rule" id="MF_00416"/>
    </source>
</evidence>
<dbReference type="PRINTS" id="PR01010">
    <property type="entry name" value="FLGPRINGFLGI"/>
</dbReference>
<accession>A0A1S1NCX2</accession>
<evidence type="ECO:0000256" key="4">
    <source>
        <dbReference type="ARBA" id="ARBA00022729"/>
    </source>
</evidence>
<proteinExistence type="inferred from homology"/>
<dbReference type="Pfam" id="PF02119">
    <property type="entry name" value="FlgI"/>
    <property type="match status" value="1"/>
</dbReference>
<gene>
    <name evidence="6" type="primary">flgI</name>
    <name evidence="7" type="ORF">BIW53_03155</name>
</gene>
<keyword evidence="7" id="KW-0282">Flagellum</keyword>
<dbReference type="EMBL" id="MNAN01000018">
    <property type="protein sequence ID" value="OHU97334.1"/>
    <property type="molecule type" value="Genomic_DNA"/>
</dbReference>
<evidence type="ECO:0000256" key="2">
    <source>
        <dbReference type="ARBA" id="ARBA00004117"/>
    </source>
</evidence>
<dbReference type="GO" id="GO:0071973">
    <property type="term" value="P:bacterial-type flagellum-dependent cell motility"/>
    <property type="evidence" value="ECO:0007669"/>
    <property type="project" value="InterPro"/>
</dbReference>
<dbReference type="RefSeq" id="WP_070990363.1">
    <property type="nucleotide sequence ID" value="NZ_CBCSHD010000008.1"/>
</dbReference>
<evidence type="ECO:0000313" key="8">
    <source>
        <dbReference type="Proteomes" id="UP000180253"/>
    </source>
</evidence>
<evidence type="ECO:0000256" key="3">
    <source>
        <dbReference type="ARBA" id="ARBA00008994"/>
    </source>
</evidence>
<keyword evidence="5 6" id="KW-0975">Bacterial flagellum</keyword>
<protein>
    <recommendedName>
        <fullName evidence="6">Flagellar P-ring protein</fullName>
    </recommendedName>
    <alternativeName>
        <fullName evidence="6">Basal body P-ring protein</fullName>
    </alternativeName>
</protein>
<name>A0A1S1NCX2_9GAMM</name>
<comment type="subunit">
    <text evidence="6">The basal body constitutes a major portion of the flagellar organelle and consists of four rings (L,P,S, and M) mounted on a central rod.</text>
</comment>
<dbReference type="GO" id="GO:0009428">
    <property type="term" value="C:bacterial-type flagellum basal body, distal rod, P ring"/>
    <property type="evidence" value="ECO:0007669"/>
    <property type="project" value="InterPro"/>
</dbReference>
<dbReference type="PANTHER" id="PTHR30381">
    <property type="entry name" value="FLAGELLAR P-RING PERIPLASMIC PROTEIN FLGI"/>
    <property type="match status" value="1"/>
</dbReference>
<comment type="similarity">
    <text evidence="3 6">Belongs to the FlgI family.</text>
</comment>
<feature type="signal peptide" evidence="6">
    <location>
        <begin position="1"/>
        <end position="21"/>
    </location>
</feature>
<reference evidence="7 8" key="1">
    <citation type="submission" date="2016-10" db="EMBL/GenBank/DDBJ databases">
        <title>Pseudoalteromonas amylolytica sp. nov., isolated from the surface seawater.</title>
        <authorList>
            <person name="Wu Y.-H."/>
            <person name="Cheng H."/>
            <person name="Jin X.-B."/>
            <person name="Wang C.-S."/>
            <person name="Xu X.-W."/>
        </authorList>
    </citation>
    <scope>NUCLEOTIDE SEQUENCE [LARGE SCALE GENOMIC DNA]</scope>
    <source>
        <strain evidence="7 8">JCM 12483</strain>
    </source>
</reference>